<keyword evidence="6" id="KW-1185">Reference proteome</keyword>
<dbReference type="RefSeq" id="WP_343994898.1">
    <property type="nucleotide sequence ID" value="NZ_BAAALG010000010.1"/>
</dbReference>
<dbReference type="Pfam" id="PF00378">
    <property type="entry name" value="ECH_1"/>
    <property type="match status" value="1"/>
</dbReference>
<reference evidence="5 6" key="1">
    <citation type="journal article" date="2019" name="Int. J. Syst. Evol. Microbiol.">
        <title>The Global Catalogue of Microorganisms (GCM) 10K type strain sequencing project: providing services to taxonomists for standard genome sequencing and annotation.</title>
        <authorList>
            <consortium name="The Broad Institute Genomics Platform"/>
            <consortium name="The Broad Institute Genome Sequencing Center for Infectious Disease"/>
            <person name="Wu L."/>
            <person name="Ma J."/>
        </authorList>
    </citation>
    <scope>NUCLEOTIDE SEQUENCE [LARGE SCALE GENOMIC DNA]</scope>
    <source>
        <strain evidence="5 6">JCM 13008</strain>
    </source>
</reference>
<evidence type="ECO:0000256" key="2">
    <source>
        <dbReference type="ARBA" id="ARBA00023098"/>
    </source>
</evidence>
<dbReference type="Gene3D" id="1.10.12.10">
    <property type="entry name" value="Lyase 2-enoyl-coa Hydratase, Chain A, domain 2"/>
    <property type="match status" value="1"/>
</dbReference>
<keyword evidence="2" id="KW-0443">Lipid metabolism</keyword>
<evidence type="ECO:0000313" key="6">
    <source>
        <dbReference type="Proteomes" id="UP001501581"/>
    </source>
</evidence>
<dbReference type="PROSITE" id="PS00166">
    <property type="entry name" value="ENOYL_COA_HYDRATASE"/>
    <property type="match status" value="1"/>
</dbReference>
<accession>A0ABN1TVE7</accession>
<evidence type="ECO:0000256" key="1">
    <source>
        <dbReference type="ARBA" id="ARBA00005254"/>
    </source>
</evidence>
<comment type="caution">
    <text evidence="5">The sequence shown here is derived from an EMBL/GenBank/DDBJ whole genome shotgun (WGS) entry which is preliminary data.</text>
</comment>
<dbReference type="InterPro" id="IPR001753">
    <property type="entry name" value="Enoyl-CoA_hydra/iso"/>
</dbReference>
<keyword evidence="3" id="KW-0456">Lyase</keyword>
<dbReference type="InterPro" id="IPR018376">
    <property type="entry name" value="Enoyl-CoA_hyd/isom_CS"/>
</dbReference>
<evidence type="ECO:0000313" key="5">
    <source>
        <dbReference type="EMBL" id="GAA1104757.1"/>
    </source>
</evidence>
<dbReference type="EMBL" id="BAAALG010000010">
    <property type="protein sequence ID" value="GAA1104757.1"/>
    <property type="molecule type" value="Genomic_DNA"/>
</dbReference>
<evidence type="ECO:0000256" key="4">
    <source>
        <dbReference type="RuleBase" id="RU003707"/>
    </source>
</evidence>
<sequence>MTVTHHTEGHVGLISLDRPEKRNALNSAMIDGIVHGLLAHEQNPEVRAIVLTATGDKAFCAGMDLTRVGGSSEAAPAERPETATYLRLIQEGSTKPLIAAVNGTAVAGGFELVLACDLVVAADHARFGLPEVARGLVAGAGGTFLPLRMPRAVAFELALTALPIDAARAYELGLINQVVPADAVLETSLALAHAVAANSPHAVRITRGLLRDASELPTAQAWERVNAAIPGVLESPDAREGSRAFLEKRSPNWG</sequence>
<dbReference type="SUPFAM" id="SSF52096">
    <property type="entry name" value="ClpP/crotonase"/>
    <property type="match status" value="1"/>
</dbReference>
<dbReference type="InterPro" id="IPR029045">
    <property type="entry name" value="ClpP/crotonase-like_dom_sf"/>
</dbReference>
<dbReference type="PANTHER" id="PTHR11941:SF169">
    <property type="entry name" value="(7AS)-7A-METHYL-1,5-DIOXO-2,3,5,6,7,7A-HEXAHYDRO-1H-INDENE-CARBOXYL-COA HYDROLASE"/>
    <property type="match status" value="1"/>
</dbReference>
<organism evidence="5 6">
    <name type="scientific">Nocardioides dubius</name>
    <dbReference type="NCBI Taxonomy" id="317019"/>
    <lineage>
        <taxon>Bacteria</taxon>
        <taxon>Bacillati</taxon>
        <taxon>Actinomycetota</taxon>
        <taxon>Actinomycetes</taxon>
        <taxon>Propionibacteriales</taxon>
        <taxon>Nocardioidaceae</taxon>
        <taxon>Nocardioides</taxon>
    </lineage>
</organism>
<protein>
    <submittedName>
        <fullName evidence="5">Crotonase/enoyl-CoA hydratase family protein</fullName>
    </submittedName>
</protein>
<gene>
    <name evidence="5" type="ORF">GCM10009668_25070</name>
</gene>
<name>A0ABN1TVE7_9ACTN</name>
<dbReference type="Gene3D" id="3.90.226.10">
    <property type="entry name" value="2-enoyl-CoA Hydratase, Chain A, domain 1"/>
    <property type="match status" value="1"/>
</dbReference>
<dbReference type="Proteomes" id="UP001501581">
    <property type="component" value="Unassembled WGS sequence"/>
</dbReference>
<dbReference type="PANTHER" id="PTHR11941">
    <property type="entry name" value="ENOYL-COA HYDRATASE-RELATED"/>
    <property type="match status" value="1"/>
</dbReference>
<dbReference type="InterPro" id="IPR014748">
    <property type="entry name" value="Enoyl-CoA_hydra_C"/>
</dbReference>
<dbReference type="CDD" id="cd06558">
    <property type="entry name" value="crotonase-like"/>
    <property type="match status" value="1"/>
</dbReference>
<proteinExistence type="inferred from homology"/>
<comment type="similarity">
    <text evidence="1 4">Belongs to the enoyl-CoA hydratase/isomerase family.</text>
</comment>
<evidence type="ECO:0000256" key="3">
    <source>
        <dbReference type="ARBA" id="ARBA00023239"/>
    </source>
</evidence>